<proteinExistence type="predicted"/>
<sequence>MNAAVRKSRFGCIRCRRRRVSSIPAVSPWFPRPNAVSGKIKCDEVKPACSQCSRKGHACEYKRPALKWCDGLDSIKRTRRSDSSSNSIGRSTSTRKGEPSTLKGVPTSQPSLDLSSTTTSGAFPDIPTPGAFFGHGQFKFDFPSGTLFDLSDQWAMLEQQSSIPYLTATPFFDIFQFSTTDTVSENIHSGSNDSFSTSLQTDLNSCSTDLEGLPQAVVPVTSSPSWDISAVISSPSDPIGPSPLITDASTTFVFHYFRHIGPLFCCSLKIDNPFITDVAQRWNSWTSESLPYVLQSVSAAYLSESTPHLLPVARRLRQKARSIIEQEIESSPCIIDQKSIGFSIILLGASADWMQPRDSMLDIFQKLASLYKNKLTCADTQTFGKGIMTYWLMFLTYMSSNRPRFDFLASTTSHTTMMHRIESPAAPGSDVHPWTGTSAELIEYMTLVGELIRHHCSLMDQPHLGACNSSAHQYAASLLECRLLTACRSGFVVDKSVASDAQIQLVRLAELYQIAALMQLYRVFPDLAKRYEHSTYETQMGFKLFQENHLDKNLFSMAQHILDLSLQTRGDPAVLRFQLVPVIIAASELRMHAVIAHEDLSSYELNDSEYECEIISLAQSRRTAKDRLNNMHNVFPGDRISQVIRLISSMWESLDKDNHGKSTCWIRWLMETGQEVV</sequence>
<dbReference type="InterPro" id="IPR021858">
    <property type="entry name" value="Fun_TF"/>
</dbReference>
<feature type="compositionally biased region" description="Polar residues" evidence="3">
    <location>
        <begin position="106"/>
        <end position="120"/>
    </location>
</feature>
<dbReference type="GO" id="GO:0005634">
    <property type="term" value="C:nucleus"/>
    <property type="evidence" value="ECO:0007669"/>
    <property type="project" value="UniProtKB-SubCell"/>
</dbReference>
<dbReference type="EMBL" id="JAELUQ010000006">
    <property type="protein sequence ID" value="KAG7412858.1"/>
    <property type="molecule type" value="Genomic_DNA"/>
</dbReference>
<name>A0A8J5P1E3_FUSOX</name>
<evidence type="ECO:0000256" key="1">
    <source>
        <dbReference type="ARBA" id="ARBA00004123"/>
    </source>
</evidence>
<protein>
    <submittedName>
        <fullName evidence="5">Beauvericin cluster-specific repressor BEA4</fullName>
    </submittedName>
</protein>
<keyword evidence="2" id="KW-0539">Nucleus</keyword>
<dbReference type="GO" id="GO:0045944">
    <property type="term" value="P:positive regulation of transcription by RNA polymerase II"/>
    <property type="evidence" value="ECO:0007669"/>
    <property type="project" value="TreeGrafter"/>
</dbReference>
<evidence type="ECO:0000256" key="3">
    <source>
        <dbReference type="SAM" id="MobiDB-lite"/>
    </source>
</evidence>
<evidence type="ECO:0000313" key="5">
    <source>
        <dbReference type="EMBL" id="KAG7412858.1"/>
    </source>
</evidence>
<dbReference type="GO" id="GO:0008270">
    <property type="term" value="F:zinc ion binding"/>
    <property type="evidence" value="ECO:0007669"/>
    <property type="project" value="InterPro"/>
</dbReference>
<feature type="compositionally biased region" description="Low complexity" evidence="3">
    <location>
        <begin position="83"/>
        <end position="94"/>
    </location>
</feature>
<feature type="domain" description="Zn(2)-C6 fungal-type" evidence="4">
    <location>
        <begin position="39"/>
        <end position="65"/>
    </location>
</feature>
<dbReference type="GO" id="GO:0000976">
    <property type="term" value="F:transcription cis-regulatory region binding"/>
    <property type="evidence" value="ECO:0007669"/>
    <property type="project" value="TreeGrafter"/>
</dbReference>
<dbReference type="Pfam" id="PF11951">
    <property type="entry name" value="Fungal_trans_2"/>
    <property type="match status" value="1"/>
</dbReference>
<dbReference type="CDD" id="cd00067">
    <property type="entry name" value="GAL4"/>
    <property type="match status" value="1"/>
</dbReference>
<gene>
    <name evidence="5" type="ORF">Forpe1208_v009591</name>
</gene>
<dbReference type="Pfam" id="PF00172">
    <property type="entry name" value="Zn_clus"/>
    <property type="match status" value="1"/>
</dbReference>
<dbReference type="PANTHER" id="PTHR37534:SF11">
    <property type="entry name" value="ZN(II)2CYS6 TRANSCRIPTION FACTOR (EUROFUNG)"/>
    <property type="match status" value="1"/>
</dbReference>
<evidence type="ECO:0000313" key="6">
    <source>
        <dbReference type="Proteomes" id="UP000694050"/>
    </source>
</evidence>
<accession>A0A8J5P1E3</accession>
<dbReference type="Proteomes" id="UP000694050">
    <property type="component" value="Unassembled WGS sequence"/>
</dbReference>
<comment type="caution">
    <text evidence="5">The sequence shown here is derived from an EMBL/GenBank/DDBJ whole genome shotgun (WGS) entry which is preliminary data.</text>
</comment>
<dbReference type="InterPro" id="IPR001138">
    <property type="entry name" value="Zn2Cys6_DnaBD"/>
</dbReference>
<dbReference type="GO" id="GO:0000981">
    <property type="term" value="F:DNA-binding transcription factor activity, RNA polymerase II-specific"/>
    <property type="evidence" value="ECO:0007669"/>
    <property type="project" value="InterPro"/>
</dbReference>
<feature type="region of interest" description="Disordered" evidence="3">
    <location>
        <begin position="77"/>
        <end position="120"/>
    </location>
</feature>
<organism evidence="5 6">
    <name type="scientific">Fusarium oxysporum f. sp. rapae</name>
    <dbReference type="NCBI Taxonomy" id="485398"/>
    <lineage>
        <taxon>Eukaryota</taxon>
        <taxon>Fungi</taxon>
        <taxon>Dikarya</taxon>
        <taxon>Ascomycota</taxon>
        <taxon>Pezizomycotina</taxon>
        <taxon>Sordariomycetes</taxon>
        <taxon>Hypocreomycetidae</taxon>
        <taxon>Hypocreales</taxon>
        <taxon>Nectriaceae</taxon>
        <taxon>Fusarium</taxon>
        <taxon>Fusarium oxysporum species complex</taxon>
    </lineage>
</organism>
<comment type="subcellular location">
    <subcellularLocation>
        <location evidence="1">Nucleus</location>
    </subcellularLocation>
</comment>
<reference evidence="5" key="1">
    <citation type="submission" date="2021-04" db="EMBL/GenBank/DDBJ databases">
        <title>First draft genome resource for Brassicaceae pathogens Fusarium oxysporum f. sp. raphani and Fusarium oxysporum f. sp. rapae.</title>
        <authorList>
            <person name="Asai S."/>
        </authorList>
    </citation>
    <scope>NUCLEOTIDE SEQUENCE</scope>
    <source>
        <strain evidence="5">Tf1208</strain>
    </source>
</reference>
<dbReference type="PANTHER" id="PTHR37534">
    <property type="entry name" value="TRANSCRIPTIONAL ACTIVATOR PROTEIN UGA3"/>
    <property type="match status" value="1"/>
</dbReference>
<dbReference type="AlphaFoldDB" id="A0A8J5P1E3"/>
<evidence type="ECO:0000259" key="4">
    <source>
        <dbReference type="Pfam" id="PF00172"/>
    </source>
</evidence>
<evidence type="ECO:0000256" key="2">
    <source>
        <dbReference type="ARBA" id="ARBA00023242"/>
    </source>
</evidence>